<evidence type="ECO:0000259" key="2">
    <source>
        <dbReference type="SMART" id="SM00062"/>
    </source>
</evidence>
<dbReference type="SUPFAM" id="SSF53850">
    <property type="entry name" value="Periplasmic binding protein-like II"/>
    <property type="match status" value="1"/>
</dbReference>
<comment type="similarity">
    <text evidence="1">Belongs to the bacterial solute-binding protein SsuA/TauA family.</text>
</comment>
<dbReference type="InterPro" id="IPR001638">
    <property type="entry name" value="Solute-binding_3/MltF_N"/>
</dbReference>
<gene>
    <name evidence="3" type="ORF">B4O97_04575</name>
</gene>
<keyword evidence="4" id="KW-1185">Reference proteome</keyword>
<dbReference type="PANTHER" id="PTHR30024">
    <property type="entry name" value="ALIPHATIC SULFONATES-BINDING PROTEIN-RELATED"/>
    <property type="match status" value="1"/>
</dbReference>
<name>A0A1Y1S0P7_9SPIO</name>
<dbReference type="InterPro" id="IPR015168">
    <property type="entry name" value="SsuA/THI5"/>
</dbReference>
<dbReference type="AlphaFoldDB" id="A0A1Y1S0P7"/>
<dbReference type="Gene3D" id="3.40.190.10">
    <property type="entry name" value="Periplasmic binding protein-like II"/>
    <property type="match status" value="2"/>
</dbReference>
<evidence type="ECO:0000256" key="1">
    <source>
        <dbReference type="ARBA" id="ARBA00010742"/>
    </source>
</evidence>
<dbReference type="RefSeq" id="WP_083048754.1">
    <property type="nucleotide sequence ID" value="NZ_MWQY01000004.1"/>
</dbReference>
<comment type="caution">
    <text evidence="3">The sequence shown here is derived from an EMBL/GenBank/DDBJ whole genome shotgun (WGS) entry which is preliminary data.</text>
</comment>
<dbReference type="EMBL" id="MWQY01000004">
    <property type="protein sequence ID" value="ORC36904.1"/>
    <property type="molecule type" value="Genomic_DNA"/>
</dbReference>
<dbReference type="OrthoDB" id="9815602at2"/>
<proteinExistence type="inferred from homology"/>
<dbReference type="STRING" id="1963862.B4O97_04575"/>
<dbReference type="Pfam" id="PF09084">
    <property type="entry name" value="NMT1"/>
    <property type="match status" value="1"/>
</dbReference>
<sequence length="315" mass="33901">MSAQRTTIFLILLFSVSALLFAGGAGEKPDEALKIGLLPDADSLPFLVAREEGRFSDAGAAVELVMFQNPVERDAAFQAGQIDGIIADAIGSILLFTGGMDVRIASITTGRYGLAAAPGSNAGSPADLAGKEIGVSSNTVIEYVASSLLSEAGIPDSGFKPLAVPKIPVRMELLLNGKLPAACLPEPLYALAVARGAVPLGDSNALGMDPGVMLFDGEVLRERSDEIVRVYRAYWEACRNINTDPDAYRDFLVDVMGFPPVIRESFSFVEYEYPRLPEREEISAAADWMMRRGMIEAPPEYEDLCFDAVVEELEQ</sequence>
<reference evidence="3 4" key="1">
    <citation type="submission" date="2017-03" db="EMBL/GenBank/DDBJ databases">
        <title>Draft Genome sequence of Marispirochaeta sp. strain JC444.</title>
        <authorList>
            <person name="Shivani Y."/>
            <person name="Subhash Y."/>
            <person name="Sasikala C."/>
            <person name="Ramana C."/>
        </authorList>
    </citation>
    <scope>NUCLEOTIDE SEQUENCE [LARGE SCALE GENOMIC DNA]</scope>
    <source>
        <strain evidence="3 4">JC444</strain>
    </source>
</reference>
<dbReference type="Proteomes" id="UP000192343">
    <property type="component" value="Unassembled WGS sequence"/>
</dbReference>
<accession>A0A1Y1S0P7</accession>
<organism evidence="3 4">
    <name type="scientific">Marispirochaeta aestuarii</name>
    <dbReference type="NCBI Taxonomy" id="1963862"/>
    <lineage>
        <taxon>Bacteria</taxon>
        <taxon>Pseudomonadati</taxon>
        <taxon>Spirochaetota</taxon>
        <taxon>Spirochaetia</taxon>
        <taxon>Spirochaetales</taxon>
        <taxon>Spirochaetaceae</taxon>
        <taxon>Marispirochaeta</taxon>
    </lineage>
</organism>
<dbReference type="SMART" id="SM00062">
    <property type="entry name" value="PBPb"/>
    <property type="match status" value="1"/>
</dbReference>
<evidence type="ECO:0000313" key="4">
    <source>
        <dbReference type="Proteomes" id="UP000192343"/>
    </source>
</evidence>
<feature type="domain" description="Solute-binding protein family 3/N-terminal" evidence="2">
    <location>
        <begin position="32"/>
        <end position="242"/>
    </location>
</feature>
<protein>
    <recommendedName>
        <fullName evidence="2">Solute-binding protein family 3/N-terminal domain-containing protein</fullName>
    </recommendedName>
</protein>
<evidence type="ECO:0000313" key="3">
    <source>
        <dbReference type="EMBL" id="ORC36904.1"/>
    </source>
</evidence>